<dbReference type="Gene3D" id="3.40.50.300">
    <property type="entry name" value="P-loop containing nucleotide triphosphate hydrolases"/>
    <property type="match status" value="1"/>
</dbReference>
<evidence type="ECO:0008006" key="3">
    <source>
        <dbReference type="Google" id="ProtNLM"/>
    </source>
</evidence>
<accession>A0A7J4J3Q1</accession>
<name>A0A7J4J3Q1_9ARCH</name>
<dbReference type="Proteomes" id="UP000565078">
    <property type="component" value="Unassembled WGS sequence"/>
</dbReference>
<organism evidence="1 2">
    <name type="scientific">Candidatus Iainarchaeum sp</name>
    <dbReference type="NCBI Taxonomy" id="3101447"/>
    <lineage>
        <taxon>Archaea</taxon>
        <taxon>Candidatus Iainarchaeota</taxon>
        <taxon>Candidatus Iainarchaeia</taxon>
        <taxon>Candidatus Iainarchaeales</taxon>
        <taxon>Candidatus Iainarchaeaceae</taxon>
        <taxon>Candidatus Iainarchaeum</taxon>
    </lineage>
</organism>
<reference evidence="2" key="1">
    <citation type="journal article" date="2020" name="bioRxiv">
        <title>A rank-normalized archaeal taxonomy based on genome phylogeny resolves widespread incomplete and uneven classifications.</title>
        <authorList>
            <person name="Rinke C."/>
            <person name="Chuvochina M."/>
            <person name="Mussig A.J."/>
            <person name="Chaumeil P.-A."/>
            <person name="Waite D.W."/>
            <person name="Whitman W.B."/>
            <person name="Parks D.H."/>
            <person name="Hugenholtz P."/>
        </authorList>
    </citation>
    <scope>NUCLEOTIDE SEQUENCE [LARGE SCALE GENOMIC DNA]</scope>
</reference>
<protein>
    <recommendedName>
        <fullName evidence="3">KaiC-like domain-containing protein</fullName>
    </recommendedName>
</protein>
<evidence type="ECO:0000313" key="1">
    <source>
        <dbReference type="EMBL" id="HIH09856.1"/>
    </source>
</evidence>
<dbReference type="AlphaFoldDB" id="A0A7J4J3Q1"/>
<gene>
    <name evidence="1" type="ORF">HA254_04255</name>
</gene>
<dbReference type="InterPro" id="IPR027417">
    <property type="entry name" value="P-loop_NTPase"/>
</dbReference>
<dbReference type="EMBL" id="DUGC01000065">
    <property type="protein sequence ID" value="HIH09856.1"/>
    <property type="molecule type" value="Genomic_DNA"/>
</dbReference>
<dbReference type="Pfam" id="PF24336">
    <property type="entry name" value="DUF7504"/>
    <property type="match status" value="1"/>
</dbReference>
<evidence type="ECO:0000313" key="2">
    <source>
        <dbReference type="Proteomes" id="UP000565078"/>
    </source>
</evidence>
<dbReference type="InterPro" id="IPR055927">
    <property type="entry name" value="DUF7504"/>
</dbReference>
<comment type="caution">
    <text evidence="1">The sequence shown here is derived from an EMBL/GenBank/DDBJ whole genome shotgun (WGS) entry which is preliminary data.</text>
</comment>
<sequence>MAQEKSLKWDEDRLLAALSKENAVELRVMKALEDLTEPFTILVLIDAKDYAAAKRKILERYGRDDEIIYITLNAGFPKIKHDFEREKRDYANIRFLDMVSVEAGERVVDDPNAVYISSPSDLTDCMVNTERLLAAKEGKKVLVILDSISTMLIYNNPSVVEKFTHTLLGKINAANASAIVFSSDYEERDAITSTIGQFFDRTVKV</sequence>
<proteinExistence type="predicted"/>